<evidence type="ECO:0000313" key="3">
    <source>
        <dbReference type="EMBL" id="MBO0515476.1"/>
    </source>
</evidence>
<dbReference type="AlphaFoldDB" id="A0A939JGS1"/>
<sequence>PAWPAAPPTQSAAAGHAGRSAPQPQPQLLTEIPSLGAKTRNRIPATARQVVVVTGESAHSNRSSVTLYVRDATGGWSADAGPWQAHNALRGWTEDHHAGDLHSPTGVYTLTDAGGRKSNPGTRLPYDRGPAFVAPGTGFHGESLAGSFDYVVAINYNRKPGTTPLDWTRPMGASRGGGVWFHVEHGGPTHGCVSLAEPRMKELLRWLDPSKQPVVVMGDAAALSS</sequence>
<dbReference type="InterPro" id="IPR005490">
    <property type="entry name" value="LD_TPept_cat_dom"/>
</dbReference>
<dbReference type="Pfam" id="PF03734">
    <property type="entry name" value="YkuD"/>
    <property type="match status" value="1"/>
</dbReference>
<dbReference type="PANTHER" id="PTHR38589:SF1">
    <property type="entry name" value="BLR0621 PROTEIN"/>
    <property type="match status" value="1"/>
</dbReference>
<evidence type="ECO:0000256" key="1">
    <source>
        <dbReference type="SAM" id="MobiDB-lite"/>
    </source>
</evidence>
<feature type="non-terminal residue" evidence="3">
    <location>
        <position position="1"/>
    </location>
</feature>
<reference evidence="3" key="1">
    <citation type="submission" date="2021-03" db="EMBL/GenBank/DDBJ databases">
        <title>Streptomyces poriferae sp. nov., a novel marine sponge-derived Actinobacteria species with anti-MRSA activity.</title>
        <authorList>
            <person name="Sandoval-Powers M."/>
            <person name="Kralova S."/>
            <person name="Nguyen G.-S."/>
            <person name="Fawwal D."/>
            <person name="Degnes K."/>
            <person name="Klinkenberg G."/>
            <person name="Sletta H."/>
            <person name="Wentzel A."/>
            <person name="Liles M.R."/>
        </authorList>
    </citation>
    <scope>NUCLEOTIDE SEQUENCE</scope>
    <source>
        <strain evidence="3">DSM 41794</strain>
    </source>
</reference>
<name>A0A939JGS1_9ACTN</name>
<dbReference type="GO" id="GO:0016740">
    <property type="term" value="F:transferase activity"/>
    <property type="evidence" value="ECO:0007669"/>
    <property type="project" value="InterPro"/>
</dbReference>
<gene>
    <name evidence="3" type="ORF">J0695_27320</name>
</gene>
<dbReference type="RefSeq" id="WP_206966319.1">
    <property type="nucleotide sequence ID" value="NZ_JAFLRJ010000288.1"/>
</dbReference>
<feature type="domain" description="L,D-TPase catalytic" evidence="2">
    <location>
        <begin position="98"/>
        <end position="216"/>
    </location>
</feature>
<evidence type="ECO:0000259" key="2">
    <source>
        <dbReference type="Pfam" id="PF03734"/>
    </source>
</evidence>
<proteinExistence type="predicted"/>
<organism evidence="3 4">
    <name type="scientific">Streptomyces beijiangensis</name>
    <dbReference type="NCBI Taxonomy" id="163361"/>
    <lineage>
        <taxon>Bacteria</taxon>
        <taxon>Bacillati</taxon>
        <taxon>Actinomycetota</taxon>
        <taxon>Actinomycetes</taxon>
        <taxon>Kitasatosporales</taxon>
        <taxon>Streptomycetaceae</taxon>
        <taxon>Streptomyces</taxon>
    </lineage>
</organism>
<feature type="region of interest" description="Disordered" evidence="1">
    <location>
        <begin position="1"/>
        <end position="27"/>
    </location>
</feature>
<dbReference type="EMBL" id="JAFLRJ010000288">
    <property type="protein sequence ID" value="MBO0515476.1"/>
    <property type="molecule type" value="Genomic_DNA"/>
</dbReference>
<accession>A0A939JGS1</accession>
<protein>
    <submittedName>
        <fullName evidence="3">L,D-transpeptidase family protein</fullName>
    </submittedName>
</protein>
<dbReference type="PANTHER" id="PTHR38589">
    <property type="entry name" value="BLR0621 PROTEIN"/>
    <property type="match status" value="1"/>
</dbReference>
<dbReference type="Proteomes" id="UP000664167">
    <property type="component" value="Unassembled WGS sequence"/>
</dbReference>
<evidence type="ECO:0000313" key="4">
    <source>
        <dbReference type="Proteomes" id="UP000664167"/>
    </source>
</evidence>
<keyword evidence="4" id="KW-1185">Reference proteome</keyword>
<comment type="caution">
    <text evidence="3">The sequence shown here is derived from an EMBL/GenBank/DDBJ whole genome shotgun (WGS) entry which is preliminary data.</text>
</comment>
<dbReference type="CDD" id="cd16913">
    <property type="entry name" value="YkuD_like"/>
    <property type="match status" value="1"/>
</dbReference>